<dbReference type="Pfam" id="PF09603">
    <property type="entry name" value="Fib_succ_major"/>
    <property type="match status" value="1"/>
</dbReference>
<organism evidence="2 3">
    <name type="scientific">Echinicola soli</name>
    <dbReference type="NCBI Taxonomy" id="2591634"/>
    <lineage>
        <taxon>Bacteria</taxon>
        <taxon>Pseudomonadati</taxon>
        <taxon>Bacteroidota</taxon>
        <taxon>Cytophagia</taxon>
        <taxon>Cytophagales</taxon>
        <taxon>Cyclobacteriaceae</taxon>
        <taxon>Echinicola</taxon>
    </lineage>
</organism>
<feature type="domain" description="Fibrobacter succinogenes major paralogous" evidence="1">
    <location>
        <begin position="254"/>
        <end position="464"/>
    </location>
</feature>
<dbReference type="InterPro" id="IPR011871">
    <property type="entry name" value="Fib_succ_major"/>
</dbReference>
<dbReference type="OrthoDB" id="9805760at2"/>
<accession>A0A514CKV3</accession>
<evidence type="ECO:0000259" key="1">
    <source>
        <dbReference type="Pfam" id="PF09603"/>
    </source>
</evidence>
<keyword evidence="3" id="KW-1185">Reference proteome</keyword>
<dbReference type="PROSITE" id="PS51257">
    <property type="entry name" value="PROKAR_LIPOPROTEIN"/>
    <property type="match status" value="1"/>
</dbReference>
<protein>
    <recommendedName>
        <fullName evidence="1">Fibrobacter succinogenes major paralogous domain-containing protein</fullName>
    </recommendedName>
</protein>
<dbReference type="Proteomes" id="UP000316614">
    <property type="component" value="Chromosome"/>
</dbReference>
<dbReference type="RefSeq" id="WP_141615694.1">
    <property type="nucleotide sequence ID" value="NZ_CP041253.1"/>
</dbReference>
<sequence>MKNNFIIIAIITLLWGSCTHERDQHSPVGKVQLTTLSLESFGVINPNARTTENSSWKHILPEEATLVFTNKSTGQGTTLFVDPRQFGKDLYVQLPFGDYNYRMEIEGDIFEDYLPIEVSGDFTLDQHVLSLSLVAQTSYGLVTVEAAHIERALLNETYEMPLTTDGKNYYTYVKEGIHPTLTVYEYFNGQAISLETQIPSQHHEHFYLKITEDQGEVNFVSLAIGMFTYHEESIDIIAGDGWVKDADGNIYKTVKIGNQYWMAENLRATTYCNGDPLEVIRPEYNYFLQGANLYPDFVVEEESDYSDQPIYFYNPKAALSDKNICPCDWHVSTDQDWMELEQVLGIPENELTNRVRGEAQMAADQLMALDWEEIHGYLPSDVTITDPFGFSAYPYGFYLDDWVGTNQYEGYAWYNQNYDLAWWSVIENDVLSREIRTVNDLFDSSPIYRDDNPSKDMLTIRCVKDN</sequence>
<dbReference type="NCBIfam" id="TIGR02145">
    <property type="entry name" value="Fib_succ_major"/>
    <property type="match status" value="1"/>
</dbReference>
<evidence type="ECO:0000313" key="3">
    <source>
        <dbReference type="Proteomes" id="UP000316614"/>
    </source>
</evidence>
<dbReference type="KEGG" id="echi:FKX85_16000"/>
<reference evidence="2 3" key="1">
    <citation type="submission" date="2019-06" db="EMBL/GenBank/DDBJ databases">
        <title>Echinicola alkalisoli sp. nov. isolated from saline soil.</title>
        <authorList>
            <person name="Sun J.-Q."/>
            <person name="Xu L."/>
        </authorList>
    </citation>
    <scope>NUCLEOTIDE SEQUENCE [LARGE SCALE GENOMIC DNA]</scope>
    <source>
        <strain evidence="2 3">LN3S3</strain>
    </source>
</reference>
<gene>
    <name evidence="2" type="ORF">FKX85_16000</name>
</gene>
<proteinExistence type="predicted"/>
<dbReference type="AlphaFoldDB" id="A0A514CKV3"/>
<name>A0A514CKV3_9BACT</name>
<evidence type="ECO:0000313" key="2">
    <source>
        <dbReference type="EMBL" id="QDH80461.1"/>
    </source>
</evidence>
<dbReference type="EMBL" id="CP041253">
    <property type="protein sequence ID" value="QDH80461.1"/>
    <property type="molecule type" value="Genomic_DNA"/>
</dbReference>